<dbReference type="SMART" id="SM01002">
    <property type="entry name" value="AlaDh_PNT_C"/>
    <property type="match status" value="1"/>
</dbReference>
<comment type="similarity">
    <text evidence="2 6">Belongs to the AlaDH/PNT family.</text>
</comment>
<feature type="binding site" evidence="9">
    <location>
        <position position="203"/>
    </location>
    <ligand>
        <name>NAD(+)</name>
        <dbReference type="ChEBI" id="CHEBI:57540"/>
    </ligand>
</feature>
<keyword evidence="9" id="KW-0547">Nucleotide-binding</keyword>
<feature type="binding site" evidence="9">
    <location>
        <position position="281"/>
    </location>
    <ligand>
        <name>NAD(+)</name>
        <dbReference type="ChEBI" id="CHEBI:57540"/>
    </ligand>
</feature>
<evidence type="ECO:0000256" key="6">
    <source>
        <dbReference type="PIRNR" id="PIRNR000183"/>
    </source>
</evidence>
<sequence>MKVGIPKEIKNNENRVAITPAGVDHLVQAGHEVMVESGAGEGSGFKDEEFLEHGAHILPSAADVWGKADMILKVKEPLKEEFQYFREDLILFTYLHLAPEPELTKALMDQKVSAVAYETVQLDNGSLPLLTPMSEVAGRMSVQIGARFLEKPQSGAGVLLGGVPGVAPGNVVIIGGGTVGTQAAKMALGMGANVTILDINAERLRQLDDLFAGQRIQTLMSNRFNIAEAVKQADLLIGAVLIPGRRAPKLVTEEMVQTMKEGSVIVDVAVDQGGSIETVDRITTHSNPVYEKHGVVHYAVPNIPGAVPRTSTMALTNVTMPYAKEIADKGLEQAIKENKALAKGVNVIRGHVTYKAVAESLNLPYTPLDELMG</sequence>
<dbReference type="PANTHER" id="PTHR42795:SF1">
    <property type="entry name" value="ALANINE DEHYDROGENASE"/>
    <property type="match status" value="1"/>
</dbReference>
<dbReference type="PANTHER" id="PTHR42795">
    <property type="entry name" value="ALANINE DEHYDROGENASE"/>
    <property type="match status" value="1"/>
</dbReference>
<evidence type="ECO:0000256" key="1">
    <source>
        <dbReference type="ARBA" id="ARBA00005206"/>
    </source>
</evidence>
<dbReference type="EMBL" id="JAECVW010000002">
    <property type="protein sequence ID" value="MBH8594384.1"/>
    <property type="molecule type" value="Genomic_DNA"/>
</dbReference>
<feature type="active site" description="Proton donor/acceptor" evidence="7">
    <location>
        <position position="271"/>
    </location>
</feature>
<dbReference type="InterPro" id="IPR007886">
    <property type="entry name" value="AlaDH/PNT_N"/>
</dbReference>
<comment type="cofactor">
    <cofactor evidence="10">
        <name>Mg(2+)</name>
        <dbReference type="ChEBI" id="CHEBI:18420"/>
    </cofactor>
    <text evidence="10">Binds 1 Mg(2+) ion per subunit.</text>
</comment>
<evidence type="ECO:0000259" key="12">
    <source>
        <dbReference type="SMART" id="SM01003"/>
    </source>
</evidence>
<evidence type="ECO:0000256" key="3">
    <source>
        <dbReference type="ARBA" id="ARBA00012897"/>
    </source>
</evidence>
<dbReference type="CDD" id="cd05305">
    <property type="entry name" value="L-AlaDH"/>
    <property type="match status" value="1"/>
</dbReference>
<dbReference type="GO" id="GO:0042853">
    <property type="term" value="P:L-alanine catabolic process"/>
    <property type="evidence" value="ECO:0007669"/>
    <property type="project" value="UniProtKB-UniPathway"/>
</dbReference>
<dbReference type="GO" id="GO:0005886">
    <property type="term" value="C:plasma membrane"/>
    <property type="evidence" value="ECO:0007669"/>
    <property type="project" value="TreeGrafter"/>
</dbReference>
<feature type="binding site" evidence="9">
    <location>
        <begin position="268"/>
        <end position="271"/>
    </location>
    <ligand>
        <name>NAD(+)</name>
        <dbReference type="ChEBI" id="CHEBI:57540"/>
    </ligand>
</feature>
<feature type="binding site" evidence="8">
    <location>
        <position position="75"/>
    </location>
    <ligand>
        <name>substrate</name>
    </ligand>
</feature>
<feature type="domain" description="Alanine dehydrogenase/pyridine nucleotide transhydrogenase N-terminal" evidence="12">
    <location>
        <begin position="4"/>
        <end position="137"/>
    </location>
</feature>
<evidence type="ECO:0000256" key="5">
    <source>
        <dbReference type="ARBA" id="ARBA00023027"/>
    </source>
</evidence>
<evidence type="ECO:0000256" key="10">
    <source>
        <dbReference type="PIRSR" id="PIRSR000183-4"/>
    </source>
</evidence>
<dbReference type="AlphaFoldDB" id="A0A8I1ABM7"/>
<dbReference type="PIRSF" id="PIRSF000183">
    <property type="entry name" value="Alanine_dh"/>
    <property type="match status" value="1"/>
</dbReference>
<keyword evidence="10" id="KW-0460">Magnesium</keyword>
<dbReference type="SUPFAM" id="SSF52283">
    <property type="entry name" value="Formate/glycerate dehydrogenase catalytic domain-like"/>
    <property type="match status" value="1"/>
</dbReference>
<feature type="domain" description="Alanine dehydrogenase/pyridine nucleotide transhydrogenase NAD(H)-binding" evidence="11">
    <location>
        <begin position="149"/>
        <end position="299"/>
    </location>
</feature>
<evidence type="ECO:0000259" key="11">
    <source>
        <dbReference type="SMART" id="SM01002"/>
    </source>
</evidence>
<dbReference type="SMART" id="SM01003">
    <property type="entry name" value="AlaDh_PNT_N"/>
    <property type="match status" value="1"/>
</dbReference>
<feature type="binding site" evidence="9">
    <location>
        <position position="198"/>
    </location>
    <ligand>
        <name>NAD(+)</name>
        <dbReference type="ChEBI" id="CHEBI:57540"/>
    </ligand>
</feature>
<comment type="pathway">
    <text evidence="1">Amino-acid degradation; L-alanine degradation via dehydrogenase pathway; NH(3) and pyruvate from L-alanine: step 1/1.</text>
</comment>
<dbReference type="Pfam" id="PF05222">
    <property type="entry name" value="AlaDh_PNT_N"/>
    <property type="match status" value="1"/>
</dbReference>
<feature type="binding site" evidence="9">
    <location>
        <position position="134"/>
    </location>
    <ligand>
        <name>NAD(+)</name>
        <dbReference type="ChEBI" id="CHEBI:57540"/>
    </ligand>
</feature>
<feature type="binding site" evidence="9">
    <location>
        <begin position="240"/>
        <end position="241"/>
    </location>
    <ligand>
        <name>NAD(+)</name>
        <dbReference type="ChEBI" id="CHEBI:57540"/>
    </ligand>
</feature>
<comment type="caution">
    <text evidence="13">The sequence shown here is derived from an EMBL/GenBank/DDBJ whole genome shotgun (WGS) entry which is preliminary data.</text>
</comment>
<evidence type="ECO:0000256" key="7">
    <source>
        <dbReference type="PIRSR" id="PIRSR000183-1"/>
    </source>
</evidence>
<feature type="binding site" evidence="9">
    <location>
        <position position="221"/>
    </location>
    <ligand>
        <name>NAD(+)</name>
        <dbReference type="ChEBI" id="CHEBI:57540"/>
    </ligand>
</feature>
<dbReference type="Pfam" id="PF01262">
    <property type="entry name" value="AlaDh_PNT_C"/>
    <property type="match status" value="1"/>
</dbReference>
<dbReference type="UniPathway" id="UPA00527">
    <property type="reaction ID" value="UER00585"/>
</dbReference>
<evidence type="ECO:0000313" key="14">
    <source>
        <dbReference type="Proteomes" id="UP000633619"/>
    </source>
</evidence>
<dbReference type="GO" id="GO:0000286">
    <property type="term" value="F:alanine dehydrogenase activity"/>
    <property type="evidence" value="ECO:0007669"/>
    <property type="project" value="UniProtKB-UniRule"/>
</dbReference>
<protein>
    <recommendedName>
        <fullName evidence="3 6">Alanine dehydrogenase</fullName>
        <ecNumber evidence="3 6">1.4.1.1</ecNumber>
    </recommendedName>
</protein>
<keyword evidence="14" id="KW-1185">Reference proteome</keyword>
<keyword evidence="10" id="KW-0479">Metal-binding</keyword>
<dbReference type="InterPro" id="IPR007698">
    <property type="entry name" value="AlaDH/PNT_NAD(H)-bd"/>
</dbReference>
<name>A0A8I1ABM7_THEIN</name>
<dbReference type="SUPFAM" id="SSF51735">
    <property type="entry name" value="NAD(P)-binding Rossmann-fold domains"/>
    <property type="match status" value="1"/>
</dbReference>
<dbReference type="InterPro" id="IPR008143">
    <property type="entry name" value="Ala_DH/PNT_CS2"/>
</dbReference>
<feature type="active site" description="Proton donor/acceptor" evidence="7">
    <location>
        <position position="96"/>
    </location>
</feature>
<evidence type="ECO:0000313" key="13">
    <source>
        <dbReference type="EMBL" id="MBH8594384.1"/>
    </source>
</evidence>
<dbReference type="Proteomes" id="UP000633619">
    <property type="component" value="Unassembled WGS sequence"/>
</dbReference>
<feature type="binding site" evidence="8">
    <location>
        <position position="15"/>
    </location>
    <ligand>
        <name>substrate</name>
    </ligand>
</feature>
<keyword evidence="4 6" id="KW-0560">Oxidoreductase</keyword>
<evidence type="ECO:0000256" key="4">
    <source>
        <dbReference type="ARBA" id="ARBA00023002"/>
    </source>
</evidence>
<organism evidence="13 14">
    <name type="scientific">Thermoactinomyces intermedius</name>
    <dbReference type="NCBI Taxonomy" id="2024"/>
    <lineage>
        <taxon>Bacteria</taxon>
        <taxon>Bacillati</taxon>
        <taxon>Bacillota</taxon>
        <taxon>Bacilli</taxon>
        <taxon>Bacillales</taxon>
        <taxon>Thermoactinomycetaceae</taxon>
        <taxon>Thermoactinomyces</taxon>
    </lineage>
</organism>
<reference evidence="13 14" key="1">
    <citation type="submission" date="2020-12" db="EMBL/GenBank/DDBJ databases">
        <title>WGS of Thermoactinomyces spp.</title>
        <authorList>
            <person name="Cheng K."/>
        </authorList>
    </citation>
    <scope>NUCLEOTIDE SEQUENCE [LARGE SCALE GENOMIC DNA]</scope>
    <source>
        <strain evidence="14">CICC 10671\DSM 43846</strain>
    </source>
</reference>
<dbReference type="Gene3D" id="3.40.50.720">
    <property type="entry name" value="NAD(P)-binding Rossmann-like Domain"/>
    <property type="match status" value="2"/>
</dbReference>
<dbReference type="InterPro" id="IPR008141">
    <property type="entry name" value="Ala_DH"/>
</dbReference>
<dbReference type="GO" id="GO:0046872">
    <property type="term" value="F:metal ion binding"/>
    <property type="evidence" value="ECO:0007669"/>
    <property type="project" value="UniProtKB-KW"/>
</dbReference>
<dbReference type="NCBIfam" id="TIGR00518">
    <property type="entry name" value="alaDH"/>
    <property type="match status" value="1"/>
</dbReference>
<feature type="binding site" evidence="10">
    <location>
        <position position="325"/>
    </location>
    <ligand>
        <name>Mg(2+)</name>
        <dbReference type="ChEBI" id="CHEBI:18420"/>
    </ligand>
</feature>
<evidence type="ECO:0000256" key="2">
    <source>
        <dbReference type="ARBA" id="ARBA00005689"/>
    </source>
</evidence>
<proteinExistence type="inferred from homology"/>
<gene>
    <name evidence="13" type="primary">ald</name>
    <name evidence="13" type="ORF">I8U20_03470</name>
</gene>
<dbReference type="InterPro" id="IPR036291">
    <property type="entry name" value="NAD(P)-bd_dom_sf"/>
</dbReference>
<accession>A0A8I1ABM7</accession>
<dbReference type="EC" id="1.4.1.1" evidence="3 6"/>
<dbReference type="PROSITE" id="PS00837">
    <property type="entry name" value="ALADH_PNT_2"/>
    <property type="match status" value="1"/>
</dbReference>
<evidence type="ECO:0000256" key="9">
    <source>
        <dbReference type="PIRSR" id="PIRSR000183-3"/>
    </source>
</evidence>
<dbReference type="RefSeq" id="WP_181731651.1">
    <property type="nucleotide sequence ID" value="NZ_JACEIR010000003.1"/>
</dbReference>
<keyword evidence="5 6" id="KW-0520">NAD</keyword>
<dbReference type="FunFam" id="3.40.50.720:FF:000049">
    <property type="entry name" value="Alanine dehydrogenase"/>
    <property type="match status" value="1"/>
</dbReference>
<evidence type="ECO:0000256" key="8">
    <source>
        <dbReference type="PIRSR" id="PIRSR000183-2"/>
    </source>
</evidence>
<comment type="catalytic activity">
    <reaction evidence="6">
        <text>L-alanine + NAD(+) + H2O = pyruvate + NH4(+) + NADH + H(+)</text>
        <dbReference type="Rhea" id="RHEA:18405"/>
        <dbReference type="ChEBI" id="CHEBI:15361"/>
        <dbReference type="ChEBI" id="CHEBI:15377"/>
        <dbReference type="ChEBI" id="CHEBI:15378"/>
        <dbReference type="ChEBI" id="CHEBI:28938"/>
        <dbReference type="ChEBI" id="CHEBI:57540"/>
        <dbReference type="ChEBI" id="CHEBI:57945"/>
        <dbReference type="ChEBI" id="CHEBI:57972"/>
        <dbReference type="EC" id="1.4.1.1"/>
    </reaction>
</comment>
<dbReference type="GO" id="GO:0000166">
    <property type="term" value="F:nucleotide binding"/>
    <property type="evidence" value="ECO:0007669"/>
    <property type="project" value="UniProtKB-KW"/>
</dbReference>